<gene>
    <name evidence="2" type="ORF">LK03_15740</name>
</gene>
<name>A0A089WTZ5_9PSED</name>
<dbReference type="OrthoDB" id="9807902at2"/>
<organism evidence="2 3">
    <name type="scientific">Pseudomonas cremoricolorata</name>
    <dbReference type="NCBI Taxonomy" id="157783"/>
    <lineage>
        <taxon>Bacteria</taxon>
        <taxon>Pseudomonadati</taxon>
        <taxon>Pseudomonadota</taxon>
        <taxon>Gammaproteobacteria</taxon>
        <taxon>Pseudomonadales</taxon>
        <taxon>Pseudomonadaceae</taxon>
        <taxon>Pseudomonas</taxon>
    </lineage>
</organism>
<dbReference type="Pfam" id="PF05488">
    <property type="entry name" value="PAAR_motif"/>
    <property type="match status" value="1"/>
</dbReference>
<keyword evidence="3" id="KW-1185">Reference proteome</keyword>
<dbReference type="EMBL" id="CP009455">
    <property type="protein sequence ID" value="AIR90634.1"/>
    <property type="molecule type" value="Genomic_DNA"/>
</dbReference>
<dbReference type="Proteomes" id="UP000029493">
    <property type="component" value="Chromosome"/>
</dbReference>
<proteinExistence type="predicted"/>
<dbReference type="CDD" id="cd14743">
    <property type="entry name" value="PAAR_CT_1"/>
    <property type="match status" value="1"/>
</dbReference>
<accession>A0A089WTZ5</accession>
<dbReference type="AlphaFoldDB" id="A0A089WTZ5"/>
<dbReference type="eggNOG" id="COG4104">
    <property type="taxonomic scope" value="Bacteria"/>
</dbReference>
<evidence type="ECO:0000256" key="1">
    <source>
        <dbReference type="SAM" id="MobiDB-lite"/>
    </source>
</evidence>
<evidence type="ECO:0000313" key="3">
    <source>
        <dbReference type="Proteomes" id="UP000029493"/>
    </source>
</evidence>
<dbReference type="KEGG" id="psw:LK03_15740"/>
<dbReference type="Gene3D" id="2.60.200.60">
    <property type="match status" value="1"/>
</dbReference>
<dbReference type="InterPro" id="IPR008727">
    <property type="entry name" value="PAAR_motif"/>
</dbReference>
<reference evidence="2 3" key="1">
    <citation type="submission" date="2014-09" db="EMBL/GenBank/DDBJ databases">
        <authorList>
            <person name="Chan K.-G."/>
        </authorList>
    </citation>
    <scope>NUCLEOTIDE SEQUENCE [LARGE SCALE GENOMIC DNA]</scope>
    <source>
        <strain evidence="2 3">ND07</strain>
    </source>
</reference>
<sequence length="85" mass="8646">MKPIVLVGHAHSCPLHGQGAVETGSSATLVDDRPVARAGDRISCGAVIETGAACTIIEGRPVAREGDRTSHGGTLVEGDSGWLVD</sequence>
<feature type="region of interest" description="Disordered" evidence="1">
    <location>
        <begin position="63"/>
        <end position="85"/>
    </location>
</feature>
<dbReference type="STRING" id="157783.LK03_15740"/>
<protein>
    <submittedName>
        <fullName evidence="2">PAAR repeat-containing protein</fullName>
    </submittedName>
</protein>
<evidence type="ECO:0000313" key="2">
    <source>
        <dbReference type="EMBL" id="AIR90634.1"/>
    </source>
</evidence>
<dbReference type="RefSeq" id="WP_038413250.1">
    <property type="nucleotide sequence ID" value="NZ_CP009455.1"/>
</dbReference>